<proteinExistence type="predicted"/>
<reference evidence="2" key="1">
    <citation type="submission" date="2011-05" db="EMBL/GenBank/DDBJ databases">
        <title>Complete sequence of Desulfotomaculum kuznetsovii DSM 6115.</title>
        <authorList>
            <person name="Lucas S."/>
            <person name="Han J."/>
            <person name="Lapidus A."/>
            <person name="Cheng J.-F."/>
            <person name="Goodwin L."/>
            <person name="Pitluck S."/>
            <person name="Peters L."/>
            <person name="Mikhailova N."/>
            <person name="Lu M."/>
            <person name="Saunders E."/>
            <person name="Han C."/>
            <person name="Tapia R."/>
            <person name="Land M."/>
            <person name="Hauser L."/>
            <person name="Kyrpides N."/>
            <person name="Ivanova N."/>
            <person name="Pagani I."/>
            <person name="Nazina T."/>
            <person name="Ivanova A."/>
            <person name="Parshina S."/>
            <person name="Kuever J."/>
            <person name="Muyzer G."/>
            <person name="Plugge C."/>
            <person name="Stams A."/>
            <person name="Woyke T."/>
        </authorList>
    </citation>
    <scope>NUCLEOTIDE SEQUENCE [LARGE SCALE GENOMIC DNA]</scope>
    <source>
        <strain evidence="2">DSM 6115 / VKM B-1805 / 17</strain>
    </source>
</reference>
<sequence>MRNGKVLRIRKDVPATYNIRLVYLNKAVCDLCHCFALQKTMTTVPGAGSSTICN</sequence>
<dbReference type="AlphaFoldDB" id="A0AAU8P9A7"/>
<dbReference type="KEGG" id="dku:Desku_0020"/>
<keyword evidence="2" id="KW-1185">Reference proteome</keyword>
<dbReference type="EMBL" id="CP002770">
    <property type="protein sequence ID" value="AEG13670.1"/>
    <property type="molecule type" value="Genomic_DNA"/>
</dbReference>
<accession>A0AAU8P9A7</accession>
<gene>
    <name evidence="1" type="ordered locus">Desku_0020</name>
</gene>
<dbReference type="Proteomes" id="UP000009229">
    <property type="component" value="Chromosome"/>
</dbReference>
<dbReference type="RefSeq" id="WP_013821185.1">
    <property type="nucleotide sequence ID" value="NC_015573.1"/>
</dbReference>
<evidence type="ECO:0000313" key="2">
    <source>
        <dbReference type="Proteomes" id="UP000009229"/>
    </source>
</evidence>
<name>A0AAU8P9A7_DESK7</name>
<evidence type="ECO:0000313" key="1">
    <source>
        <dbReference type="EMBL" id="AEG13670.1"/>
    </source>
</evidence>
<organism evidence="1 2">
    <name type="scientific">Desulfofundulus kuznetsovii (strain DSM 6115 / VKM B-1805 / 17)</name>
    <name type="common">Desulfotomaculum kuznetsovii</name>
    <dbReference type="NCBI Taxonomy" id="760568"/>
    <lineage>
        <taxon>Bacteria</taxon>
        <taxon>Bacillati</taxon>
        <taxon>Bacillota</taxon>
        <taxon>Clostridia</taxon>
        <taxon>Eubacteriales</taxon>
        <taxon>Peptococcaceae</taxon>
        <taxon>Desulfofundulus</taxon>
    </lineage>
</organism>
<protein>
    <submittedName>
        <fullName evidence="1">Uncharacterized protein</fullName>
    </submittedName>
</protein>